<feature type="domain" description="PDZ" evidence="3">
    <location>
        <begin position="517"/>
        <end position="578"/>
    </location>
</feature>
<dbReference type="SUPFAM" id="SSF55486">
    <property type="entry name" value="Metalloproteases ('zincins'), catalytic domain"/>
    <property type="match status" value="1"/>
</dbReference>
<dbReference type="InterPro" id="IPR036034">
    <property type="entry name" value="PDZ_sf"/>
</dbReference>
<feature type="chain" id="PRO_5026918235" evidence="1">
    <location>
        <begin position="20"/>
        <end position="615"/>
    </location>
</feature>
<dbReference type="Gene3D" id="2.60.40.3650">
    <property type="match status" value="1"/>
</dbReference>
<dbReference type="InterPro" id="IPR007963">
    <property type="entry name" value="Peptidase_M61_catalytic"/>
</dbReference>
<gene>
    <name evidence="5" type="ORF">G3569_03115</name>
</gene>
<evidence type="ECO:0000313" key="5">
    <source>
        <dbReference type="EMBL" id="NGP87333.1"/>
    </source>
</evidence>
<dbReference type="Proteomes" id="UP000479132">
    <property type="component" value="Unassembled WGS sequence"/>
</dbReference>
<dbReference type="Gene3D" id="2.30.42.10">
    <property type="match status" value="1"/>
</dbReference>
<keyword evidence="6" id="KW-1185">Reference proteome</keyword>
<dbReference type="EMBL" id="JAALLS010000002">
    <property type="protein sequence ID" value="NGP87333.1"/>
    <property type="molecule type" value="Genomic_DNA"/>
</dbReference>
<dbReference type="InterPro" id="IPR001478">
    <property type="entry name" value="PDZ"/>
</dbReference>
<dbReference type="PIRSF" id="PIRSF016493">
    <property type="entry name" value="Glycyl_aminpptds"/>
    <property type="match status" value="1"/>
</dbReference>
<protein>
    <submittedName>
        <fullName evidence="5">M61 family metallopeptidase</fullName>
    </submittedName>
</protein>
<feature type="domain" description="Peptidase M61 N-terminal" evidence="4">
    <location>
        <begin position="28"/>
        <end position="194"/>
    </location>
</feature>
<dbReference type="SUPFAM" id="SSF50156">
    <property type="entry name" value="PDZ domain-like"/>
    <property type="match status" value="1"/>
</dbReference>
<organism evidence="5 6">
    <name type="scientific">Fodinibius halophilus</name>
    <dbReference type="NCBI Taxonomy" id="1736908"/>
    <lineage>
        <taxon>Bacteria</taxon>
        <taxon>Pseudomonadati</taxon>
        <taxon>Balneolota</taxon>
        <taxon>Balneolia</taxon>
        <taxon>Balneolales</taxon>
        <taxon>Balneolaceae</taxon>
        <taxon>Fodinibius</taxon>
    </lineage>
</organism>
<dbReference type="InterPro" id="IPR027268">
    <property type="entry name" value="Peptidase_M4/M1_CTD_sf"/>
</dbReference>
<evidence type="ECO:0000313" key="6">
    <source>
        <dbReference type="Proteomes" id="UP000479132"/>
    </source>
</evidence>
<comment type="caution">
    <text evidence="5">The sequence shown here is derived from an EMBL/GenBank/DDBJ whole genome shotgun (WGS) entry which is preliminary data.</text>
</comment>
<proteinExistence type="predicted"/>
<evidence type="ECO:0000259" key="4">
    <source>
        <dbReference type="Pfam" id="PF17899"/>
    </source>
</evidence>
<evidence type="ECO:0000259" key="3">
    <source>
        <dbReference type="Pfam" id="PF13180"/>
    </source>
</evidence>
<accession>A0A6M1T3W0</accession>
<dbReference type="AlphaFoldDB" id="A0A6M1T3W0"/>
<sequence>MKKIIISACALILLGGCIAKEEQNPNITYDVHFENAEHHEAQISLTLEDLLPGPVTVSMSRTSPGRYALHEFAKNVYDVTAVNGQGDTLDIDRPDLHNWTVSNHDGTLTFNYTLYGRHADGTYTGINEQHAHLNMPATFAFVRSLPNAPITVNFHPPEKASWKVATQLEETEDRYTFTAPNYYYFLDSPTELSNFMMSEWDAPQDTTGQKIQLAVHHNGTREQVDRYTDMAKKVVAEQVAVYGEPADFDYDTYTFIADYLPYVFGDGMEHRNSTILTSRRSLEGDNALRNLYTLSHEFFHSWNVERLRPKTLEPFNFMGANVSDALWFAEGFTSYYDDLTIRRTGLISNKKYASDWAGTLNYVLNSPGNTYYSPIEMSMQAPFVDAATSVDAQNKANTFISYYPWGAVIGLGLDLTLRSEFEDVSLDDYMRAVWKKYGKTEKPYTIEDLQQTLAEVTDSSKFAKTFFDQHVRDGKQVDLAPLLAKAGFVLQKAHPGEAVLSFGAGINYEENTATISENTKVGSPLYKAGLDVNDVIHSLGGEDIQNARDMNRLLASHEPGEELSVTYSSLGQEYEAAVTLDEDPELELLTYEQAGKELTAEQKTFRESWLGSKAK</sequence>
<dbReference type="Gene3D" id="1.10.390.10">
    <property type="entry name" value="Neutral Protease Domain 2"/>
    <property type="match status" value="1"/>
</dbReference>
<feature type="domain" description="Peptidase M61 catalytic" evidence="2">
    <location>
        <begin position="291"/>
        <end position="409"/>
    </location>
</feature>
<dbReference type="Pfam" id="PF05299">
    <property type="entry name" value="Peptidase_M61"/>
    <property type="match status" value="1"/>
</dbReference>
<dbReference type="InterPro" id="IPR040756">
    <property type="entry name" value="Peptidase_M61_N"/>
</dbReference>
<name>A0A6M1T3W0_9BACT</name>
<dbReference type="InterPro" id="IPR024191">
    <property type="entry name" value="Peptidase_M61"/>
</dbReference>
<dbReference type="RefSeq" id="WP_165265973.1">
    <property type="nucleotide sequence ID" value="NZ_JAALLS010000002.1"/>
</dbReference>
<evidence type="ECO:0000259" key="2">
    <source>
        <dbReference type="Pfam" id="PF05299"/>
    </source>
</evidence>
<dbReference type="Pfam" id="PF13180">
    <property type="entry name" value="PDZ_2"/>
    <property type="match status" value="1"/>
</dbReference>
<dbReference type="PROSITE" id="PS51257">
    <property type="entry name" value="PROKAR_LIPOPROTEIN"/>
    <property type="match status" value="1"/>
</dbReference>
<evidence type="ECO:0000256" key="1">
    <source>
        <dbReference type="SAM" id="SignalP"/>
    </source>
</evidence>
<reference evidence="5 6" key="1">
    <citation type="submission" date="2020-02" db="EMBL/GenBank/DDBJ databases">
        <title>Aliifodinibius halophilus 2W32, complete genome.</title>
        <authorList>
            <person name="Li Y."/>
            <person name="Wu S."/>
        </authorList>
    </citation>
    <scope>NUCLEOTIDE SEQUENCE [LARGE SCALE GENOMIC DNA]</scope>
    <source>
        <strain evidence="5 6">2W32</strain>
    </source>
</reference>
<keyword evidence="1" id="KW-0732">Signal</keyword>
<dbReference type="Pfam" id="PF17899">
    <property type="entry name" value="Peptidase_M61_N"/>
    <property type="match status" value="1"/>
</dbReference>
<feature type="signal peptide" evidence="1">
    <location>
        <begin position="1"/>
        <end position="19"/>
    </location>
</feature>